<dbReference type="FunFam" id="1.25.40.20:FF:000182">
    <property type="entry name" value="Ankyrin repeat and MYND domain containing 2a"/>
    <property type="match status" value="1"/>
</dbReference>
<keyword evidence="3" id="KW-0677">Repeat</keyword>
<feature type="compositionally biased region" description="Basic and acidic residues" evidence="11">
    <location>
        <begin position="402"/>
        <end position="415"/>
    </location>
</feature>
<keyword evidence="6 9" id="KW-0040">ANK repeat</keyword>
<dbReference type="PROSITE" id="PS50297">
    <property type="entry name" value="ANK_REP_REGION"/>
    <property type="match status" value="2"/>
</dbReference>
<feature type="repeat" description="ANK" evidence="9">
    <location>
        <begin position="79"/>
        <end position="111"/>
    </location>
</feature>
<proteinExistence type="predicted"/>
<feature type="compositionally biased region" description="Basic and acidic residues" evidence="11">
    <location>
        <begin position="372"/>
        <end position="390"/>
    </location>
</feature>
<evidence type="ECO:0000256" key="7">
    <source>
        <dbReference type="ARBA" id="ARBA00023069"/>
    </source>
</evidence>
<evidence type="ECO:0000259" key="12">
    <source>
        <dbReference type="PROSITE" id="PS50865"/>
    </source>
</evidence>
<dbReference type="Proteomes" id="UP000887568">
    <property type="component" value="Unplaced"/>
</dbReference>
<evidence type="ECO:0000313" key="13">
    <source>
        <dbReference type="EnsemblMetazoa" id="XP_038049493.1"/>
    </source>
</evidence>
<feature type="domain" description="MYND-type" evidence="12">
    <location>
        <begin position="318"/>
        <end position="355"/>
    </location>
</feature>
<evidence type="ECO:0000256" key="4">
    <source>
        <dbReference type="ARBA" id="ARBA00022771"/>
    </source>
</evidence>
<dbReference type="SUPFAM" id="SSF48403">
    <property type="entry name" value="Ankyrin repeat"/>
    <property type="match status" value="1"/>
</dbReference>
<dbReference type="CDD" id="cd23020">
    <property type="entry name" value="zf-HIT"/>
    <property type="match status" value="1"/>
</dbReference>
<dbReference type="SMART" id="SM00248">
    <property type="entry name" value="ANK"/>
    <property type="match status" value="2"/>
</dbReference>
<dbReference type="PROSITE" id="PS50088">
    <property type="entry name" value="ANK_REPEAT"/>
    <property type="match status" value="2"/>
</dbReference>
<keyword evidence="14" id="KW-1185">Reference proteome</keyword>
<dbReference type="GeneID" id="119723065"/>
<keyword evidence="7" id="KW-0969">Cilium</keyword>
<dbReference type="PROSITE" id="PS50865">
    <property type="entry name" value="ZF_MYND_2"/>
    <property type="match status" value="1"/>
</dbReference>
<feature type="region of interest" description="Disordered" evidence="11">
    <location>
        <begin position="372"/>
        <end position="444"/>
    </location>
</feature>
<evidence type="ECO:0000256" key="6">
    <source>
        <dbReference type="ARBA" id="ARBA00023043"/>
    </source>
</evidence>
<dbReference type="Gene3D" id="6.10.140.2220">
    <property type="match status" value="1"/>
</dbReference>
<dbReference type="RefSeq" id="XP_038049493.1">
    <property type="nucleotide sequence ID" value="XM_038193565.1"/>
</dbReference>
<dbReference type="SUPFAM" id="SSF144232">
    <property type="entry name" value="HIT/MYND zinc finger-like"/>
    <property type="match status" value="1"/>
</dbReference>
<dbReference type="OMA" id="EFPFREC"/>
<dbReference type="InterPro" id="IPR002893">
    <property type="entry name" value="Znf_MYND"/>
</dbReference>
<dbReference type="GO" id="GO:0005929">
    <property type="term" value="C:cilium"/>
    <property type="evidence" value="ECO:0007669"/>
    <property type="project" value="UniProtKB-SubCell"/>
</dbReference>
<feature type="compositionally biased region" description="Low complexity" evidence="11">
    <location>
        <begin position="391"/>
        <end position="401"/>
    </location>
</feature>
<dbReference type="PANTHER" id="PTHR24150:SF8">
    <property type="entry name" value="ANKYRIN REPEAT AND MYND DOMAIN-CONTAINING PROTEIN 2"/>
    <property type="match status" value="1"/>
</dbReference>
<dbReference type="EnsemblMetazoa" id="XM_038193565.1">
    <property type="protein sequence ID" value="XP_038049493.1"/>
    <property type="gene ID" value="LOC119723065"/>
</dbReference>
<organism evidence="13 14">
    <name type="scientific">Patiria miniata</name>
    <name type="common">Bat star</name>
    <name type="synonym">Asterina miniata</name>
    <dbReference type="NCBI Taxonomy" id="46514"/>
    <lineage>
        <taxon>Eukaryota</taxon>
        <taxon>Metazoa</taxon>
        <taxon>Echinodermata</taxon>
        <taxon>Eleutherozoa</taxon>
        <taxon>Asterozoa</taxon>
        <taxon>Asteroidea</taxon>
        <taxon>Valvatacea</taxon>
        <taxon>Valvatida</taxon>
        <taxon>Asterinidae</taxon>
        <taxon>Patiria</taxon>
    </lineage>
</organism>
<keyword evidence="4 10" id="KW-0863">Zinc-finger</keyword>
<evidence type="ECO:0000256" key="2">
    <source>
        <dbReference type="ARBA" id="ARBA00022723"/>
    </source>
</evidence>
<reference evidence="13" key="1">
    <citation type="submission" date="2022-11" db="UniProtKB">
        <authorList>
            <consortium name="EnsemblMetazoa"/>
        </authorList>
    </citation>
    <scope>IDENTIFICATION</scope>
</reference>
<sequence length="444" mass="49504">MAKRTKGDLSELEKELFESIQFDNIELIRQLLSSPDVAVNCLDDHGMTPIQHAAFKAKIPICELLLANGADVNINEHENSYTTLMFAALSGNTEVTRLILEAGAKTTPVNSVGRTAAQMAGFVGQHACVSIINNFFSREDVDYYTKKQGFEKEPKLKPELAPAVHKLILQTNLNPVKILLFIKDHEELINESVAVARVLDCICEKQMKTSDTNEVLAMKTHYLAFLLRMCHKYDVDNLDGADGLIKFFLKGREPDGEKLGMETKIRGAIRDFPYHESELLQTMVRNIANVKPGDDPSALTILSQGINGSRSVETEEICSTCGEAKAAKKCSACKMVNYCNQSCQKLHWFTHKKVCKKLAEDFMRIQKLNEELEEKESRKQAEEEERKEAEILASEQAASELAAKESTESATKDSSEDVNSVSISEVTLEDKSSTEDAKEERGES</sequence>
<name>A0A913ZCJ9_PATMI</name>
<dbReference type="PROSITE" id="PS01360">
    <property type="entry name" value="ZF_MYND_1"/>
    <property type="match status" value="1"/>
</dbReference>
<dbReference type="PANTHER" id="PTHR24150">
    <property type="entry name" value="ANKYRIN REPEAT AND MYND DOMAIN-CONTAINING PROTEIN 2"/>
    <property type="match status" value="1"/>
</dbReference>
<evidence type="ECO:0000256" key="5">
    <source>
        <dbReference type="ARBA" id="ARBA00022833"/>
    </source>
</evidence>
<evidence type="ECO:0000256" key="1">
    <source>
        <dbReference type="ARBA" id="ARBA00004138"/>
    </source>
</evidence>
<dbReference type="InterPro" id="IPR002110">
    <property type="entry name" value="Ankyrin_rpt"/>
</dbReference>
<dbReference type="InterPro" id="IPR052452">
    <property type="entry name" value="Ankyrin-MYND_dom_contain_2"/>
</dbReference>
<dbReference type="Gene3D" id="1.25.40.20">
    <property type="entry name" value="Ankyrin repeat-containing domain"/>
    <property type="match status" value="1"/>
</dbReference>
<evidence type="ECO:0000313" key="14">
    <source>
        <dbReference type="Proteomes" id="UP000887568"/>
    </source>
</evidence>
<dbReference type="AlphaFoldDB" id="A0A913ZCJ9"/>
<accession>A0A913ZCJ9</accession>
<keyword evidence="2" id="KW-0479">Metal-binding</keyword>
<dbReference type="Pfam" id="PF12796">
    <property type="entry name" value="Ank_2"/>
    <property type="match status" value="1"/>
</dbReference>
<keyword evidence="5" id="KW-0862">Zinc</keyword>
<comment type="subcellular location">
    <subcellularLocation>
        <location evidence="1">Cell projection</location>
        <location evidence="1">Cilium</location>
    </subcellularLocation>
</comment>
<evidence type="ECO:0000256" key="3">
    <source>
        <dbReference type="ARBA" id="ARBA00022737"/>
    </source>
</evidence>
<protein>
    <recommendedName>
        <fullName evidence="12">MYND-type domain-containing protein</fullName>
    </recommendedName>
</protein>
<evidence type="ECO:0000256" key="10">
    <source>
        <dbReference type="PROSITE-ProRule" id="PRU00134"/>
    </source>
</evidence>
<evidence type="ECO:0000256" key="11">
    <source>
        <dbReference type="SAM" id="MobiDB-lite"/>
    </source>
</evidence>
<evidence type="ECO:0000256" key="9">
    <source>
        <dbReference type="PROSITE-ProRule" id="PRU00023"/>
    </source>
</evidence>
<dbReference type="GO" id="GO:0008270">
    <property type="term" value="F:zinc ion binding"/>
    <property type="evidence" value="ECO:0007669"/>
    <property type="project" value="UniProtKB-KW"/>
</dbReference>
<feature type="compositionally biased region" description="Basic and acidic residues" evidence="11">
    <location>
        <begin position="428"/>
        <end position="444"/>
    </location>
</feature>
<dbReference type="OrthoDB" id="10257049at2759"/>
<dbReference type="Pfam" id="PF01753">
    <property type="entry name" value="zf-MYND"/>
    <property type="match status" value="1"/>
</dbReference>
<dbReference type="InterPro" id="IPR036770">
    <property type="entry name" value="Ankyrin_rpt-contain_sf"/>
</dbReference>
<keyword evidence="8" id="KW-0966">Cell projection</keyword>
<dbReference type="CTD" id="57037"/>
<evidence type="ECO:0000256" key="8">
    <source>
        <dbReference type="ARBA" id="ARBA00023273"/>
    </source>
</evidence>
<feature type="repeat" description="ANK" evidence="9">
    <location>
        <begin position="45"/>
        <end position="77"/>
    </location>
</feature>